<sequence length="185" mass="21113">MLHHIPNIISAFRIFLVIPVIYYILEDDWQTAFLFMLLAGISDGLDGYIARKFHWESELGATLDPIADKLLLVFIFIVLGIKGIVPQWLVVLIVARDAIIVVGLMLYKLMTNELKMRILFISKVNTALLIMLVLLHMFNLAISPTPILFFNLLMIMIVVTTVVSGTLYVILWLKCFVKYKQATTK</sequence>
<feature type="transmembrane region" description="Helical" evidence="16">
    <location>
        <begin position="119"/>
        <end position="142"/>
    </location>
</feature>
<dbReference type="GO" id="GO:0046474">
    <property type="term" value="P:glycerophospholipid biosynthetic process"/>
    <property type="evidence" value="ECO:0007669"/>
    <property type="project" value="TreeGrafter"/>
</dbReference>
<evidence type="ECO:0000256" key="10">
    <source>
        <dbReference type="ARBA" id="ARBA00023098"/>
    </source>
</evidence>
<dbReference type="GO" id="GO:0008444">
    <property type="term" value="F:CDP-diacylglycerol-glycerol-3-phosphate 3-phosphatidyltransferase activity"/>
    <property type="evidence" value="ECO:0007669"/>
    <property type="project" value="UniProtKB-EC"/>
</dbReference>
<keyword evidence="11 16" id="KW-0472">Membrane</keyword>
<evidence type="ECO:0000256" key="9">
    <source>
        <dbReference type="ARBA" id="ARBA00022989"/>
    </source>
</evidence>
<evidence type="ECO:0000256" key="14">
    <source>
        <dbReference type="ARBA" id="ARBA00048586"/>
    </source>
</evidence>
<evidence type="ECO:0000256" key="12">
    <source>
        <dbReference type="ARBA" id="ARBA00023209"/>
    </source>
</evidence>
<keyword evidence="8 16" id="KW-0812">Transmembrane</keyword>
<dbReference type="EMBL" id="DRMS01000345">
    <property type="protein sequence ID" value="HFC92991.1"/>
    <property type="molecule type" value="Genomic_DNA"/>
</dbReference>
<dbReference type="InterPro" id="IPR000462">
    <property type="entry name" value="CDP-OH_P_trans"/>
</dbReference>
<evidence type="ECO:0000256" key="8">
    <source>
        <dbReference type="ARBA" id="ARBA00022692"/>
    </source>
</evidence>
<dbReference type="EC" id="2.7.8.5" evidence="4"/>
<dbReference type="PANTHER" id="PTHR14269">
    <property type="entry name" value="CDP-DIACYLGLYCEROL--GLYCEROL-3-PHOSPHATE 3-PHOSPHATIDYLTRANSFERASE-RELATED"/>
    <property type="match status" value="1"/>
</dbReference>
<evidence type="ECO:0000256" key="13">
    <source>
        <dbReference type="ARBA" id="ARBA00023264"/>
    </source>
</evidence>
<keyword evidence="13" id="KW-1208">Phospholipid metabolism</keyword>
<dbReference type="PROSITE" id="PS00379">
    <property type="entry name" value="CDP_ALCOHOL_P_TRANSF"/>
    <property type="match status" value="1"/>
</dbReference>
<keyword evidence="9 16" id="KW-1133">Transmembrane helix</keyword>
<protein>
    <recommendedName>
        <fullName evidence="5">CDP-diacylglycerol--glycerol-3-phosphate 3-phosphatidyltransferase</fullName>
        <ecNumber evidence="4">2.7.8.5</ecNumber>
    </recommendedName>
</protein>
<accession>A0A7V2WVB6</accession>
<evidence type="ECO:0000256" key="4">
    <source>
        <dbReference type="ARBA" id="ARBA00013170"/>
    </source>
</evidence>
<keyword evidence="6" id="KW-0444">Lipid biosynthesis</keyword>
<evidence type="ECO:0000256" key="11">
    <source>
        <dbReference type="ARBA" id="ARBA00023136"/>
    </source>
</evidence>
<dbReference type="PIRSF" id="PIRSF000847">
    <property type="entry name" value="Phos_ph_gly_syn"/>
    <property type="match status" value="1"/>
</dbReference>
<name>A0A7V2WVB6_LEUMU</name>
<dbReference type="InterPro" id="IPR004570">
    <property type="entry name" value="Phosphatidylglycerol_P_synth"/>
</dbReference>
<evidence type="ECO:0000256" key="5">
    <source>
        <dbReference type="ARBA" id="ARBA00014944"/>
    </source>
</evidence>
<evidence type="ECO:0000256" key="2">
    <source>
        <dbReference type="ARBA" id="ARBA00005042"/>
    </source>
</evidence>
<comment type="similarity">
    <text evidence="3 15">Belongs to the CDP-alcohol phosphatidyltransferase class-I family.</text>
</comment>
<dbReference type="InterPro" id="IPR050324">
    <property type="entry name" value="CDP-alcohol_PTase-I"/>
</dbReference>
<comment type="caution">
    <text evidence="17">The sequence shown here is derived from an EMBL/GenBank/DDBJ whole genome shotgun (WGS) entry which is preliminary data.</text>
</comment>
<dbReference type="InterPro" id="IPR043130">
    <property type="entry name" value="CDP-OH_PTrfase_TM_dom"/>
</dbReference>
<dbReference type="AlphaFoldDB" id="A0A7V2WVB6"/>
<comment type="subcellular location">
    <subcellularLocation>
        <location evidence="1">Membrane</location>
        <topology evidence="1">Multi-pass membrane protein</topology>
    </subcellularLocation>
</comment>
<feature type="transmembrane region" description="Helical" evidence="16">
    <location>
        <begin position="148"/>
        <end position="173"/>
    </location>
</feature>
<reference evidence="17" key="1">
    <citation type="journal article" date="2020" name="mSystems">
        <title>Genome- and Community-Level Interaction Insights into Carbon Utilization and Element Cycling Functions of Hydrothermarchaeota in Hydrothermal Sediment.</title>
        <authorList>
            <person name="Zhou Z."/>
            <person name="Liu Y."/>
            <person name="Xu W."/>
            <person name="Pan J."/>
            <person name="Luo Z.H."/>
            <person name="Li M."/>
        </authorList>
    </citation>
    <scope>NUCLEOTIDE SEQUENCE [LARGE SCALE GENOMIC DNA]</scope>
    <source>
        <strain evidence="17">HyVt-493</strain>
    </source>
</reference>
<comment type="catalytic activity">
    <reaction evidence="14">
        <text>a CDP-1,2-diacyl-sn-glycerol + sn-glycerol 3-phosphate = a 1,2-diacyl-sn-glycero-3-phospho-(1'-sn-glycero-3'-phosphate) + CMP + H(+)</text>
        <dbReference type="Rhea" id="RHEA:12593"/>
        <dbReference type="ChEBI" id="CHEBI:15378"/>
        <dbReference type="ChEBI" id="CHEBI:57597"/>
        <dbReference type="ChEBI" id="CHEBI:58332"/>
        <dbReference type="ChEBI" id="CHEBI:60110"/>
        <dbReference type="ChEBI" id="CHEBI:60377"/>
        <dbReference type="EC" id="2.7.8.5"/>
    </reaction>
</comment>
<gene>
    <name evidence="17" type="ORF">ENJ51_09285</name>
</gene>
<dbReference type="Gene3D" id="1.20.120.1760">
    <property type="match status" value="1"/>
</dbReference>
<dbReference type="Proteomes" id="UP000885750">
    <property type="component" value="Unassembled WGS sequence"/>
</dbReference>
<evidence type="ECO:0000256" key="1">
    <source>
        <dbReference type="ARBA" id="ARBA00004141"/>
    </source>
</evidence>
<keyword evidence="12" id="KW-0594">Phospholipid biosynthesis</keyword>
<evidence type="ECO:0000313" key="17">
    <source>
        <dbReference type="EMBL" id="HFC92991.1"/>
    </source>
</evidence>
<keyword evidence="7 15" id="KW-0808">Transferase</keyword>
<dbReference type="InterPro" id="IPR048254">
    <property type="entry name" value="CDP_ALCOHOL_P_TRANSF_CS"/>
</dbReference>
<organism evidence="17">
    <name type="scientific">Leucothrix mucor</name>
    <dbReference type="NCBI Taxonomy" id="45248"/>
    <lineage>
        <taxon>Bacteria</taxon>
        <taxon>Pseudomonadati</taxon>
        <taxon>Pseudomonadota</taxon>
        <taxon>Gammaproteobacteria</taxon>
        <taxon>Thiotrichales</taxon>
        <taxon>Thiotrichaceae</taxon>
        <taxon>Leucothrix</taxon>
    </lineage>
</organism>
<feature type="transmembrane region" description="Helical" evidence="16">
    <location>
        <begin position="31"/>
        <end position="49"/>
    </location>
</feature>
<dbReference type="PANTHER" id="PTHR14269:SF11">
    <property type="entry name" value="CDP-DIACYLGLYCEROL--GLYCEROL-3-PHOSPHATE 3-PHOSPHATIDYLTRANSFERASE"/>
    <property type="match status" value="1"/>
</dbReference>
<evidence type="ECO:0000256" key="6">
    <source>
        <dbReference type="ARBA" id="ARBA00022516"/>
    </source>
</evidence>
<comment type="pathway">
    <text evidence="2">Phospholipid metabolism; phosphatidylglycerol biosynthesis; phosphatidylglycerol from CDP-diacylglycerol: step 1/2.</text>
</comment>
<evidence type="ECO:0000256" key="3">
    <source>
        <dbReference type="ARBA" id="ARBA00010441"/>
    </source>
</evidence>
<feature type="transmembrane region" description="Helical" evidence="16">
    <location>
        <begin position="61"/>
        <end position="81"/>
    </location>
</feature>
<feature type="transmembrane region" description="Helical" evidence="16">
    <location>
        <begin position="7"/>
        <end position="25"/>
    </location>
</feature>
<evidence type="ECO:0000256" key="7">
    <source>
        <dbReference type="ARBA" id="ARBA00022679"/>
    </source>
</evidence>
<evidence type="ECO:0000256" key="15">
    <source>
        <dbReference type="RuleBase" id="RU003750"/>
    </source>
</evidence>
<dbReference type="GO" id="GO:0016020">
    <property type="term" value="C:membrane"/>
    <property type="evidence" value="ECO:0007669"/>
    <property type="project" value="UniProtKB-SubCell"/>
</dbReference>
<dbReference type="Pfam" id="PF01066">
    <property type="entry name" value="CDP-OH_P_transf"/>
    <property type="match status" value="1"/>
</dbReference>
<proteinExistence type="inferred from homology"/>
<evidence type="ECO:0000256" key="16">
    <source>
        <dbReference type="SAM" id="Phobius"/>
    </source>
</evidence>
<keyword evidence="10" id="KW-0443">Lipid metabolism</keyword>